<sequence>MSFIKCATPASLLDHHRIPSLTAAICVSPLCLGGMNSGEAWKTTLSECTKETAFAMLDHFYAQDGNFIDTTVNGEIGESEEWIKEGGVPDKMVVPTKFTAIQITEREKEGGNRCKSHCGGNSSYDYTTIHTLINACPILHVSFNDPTHPFPVVLPMLGCTGSFSHTTSSSSPSDPSTPQDLYIHGYISGRIFKTCSSPTSPGLPITVAASFLDGLVLSLTPFHNSCNYRSAVVYGYAELVQDEAEALYAMKLITDNMLPERWAKSRSPATKAELASTAILRVRIESASAKVRVGGPSEDRNDLKNTELVKNTWTGVVPYWGTWGEPIPGQENGCSDVEEYIEEWRVGETGKARQYAFAAVEMEGKKKD</sequence>
<dbReference type="HOGENOM" id="CLU_752585_0_0_1"/>
<evidence type="ECO:0000313" key="1">
    <source>
        <dbReference type="EMBL" id="EFQ90412.1"/>
    </source>
</evidence>
<accession>E3RV55</accession>
<dbReference type="InterPro" id="IPR012349">
    <property type="entry name" value="Split_barrel_FMN-bd"/>
</dbReference>
<dbReference type="InterPro" id="IPR024747">
    <property type="entry name" value="Pyridox_Oxase-rel"/>
</dbReference>
<dbReference type="AlphaFoldDB" id="E3RV55"/>
<dbReference type="eggNOG" id="KOG1575">
    <property type="taxonomic scope" value="Eukaryota"/>
</dbReference>
<name>E3RV55_PYRTT</name>
<gene>
    <name evidence="1" type="ORF">PTT_13030</name>
</gene>
<evidence type="ECO:0008006" key="3">
    <source>
        <dbReference type="Google" id="ProtNLM"/>
    </source>
</evidence>
<organism evidence="2">
    <name type="scientific">Pyrenophora teres f. teres (strain 0-1)</name>
    <name type="common">Barley net blotch fungus</name>
    <name type="synonym">Drechslera teres f. teres</name>
    <dbReference type="NCBI Taxonomy" id="861557"/>
    <lineage>
        <taxon>Eukaryota</taxon>
        <taxon>Fungi</taxon>
        <taxon>Dikarya</taxon>
        <taxon>Ascomycota</taxon>
        <taxon>Pezizomycotina</taxon>
        <taxon>Dothideomycetes</taxon>
        <taxon>Pleosporomycetidae</taxon>
        <taxon>Pleosporales</taxon>
        <taxon>Pleosporineae</taxon>
        <taxon>Pleosporaceae</taxon>
        <taxon>Pyrenophora</taxon>
    </lineage>
</organism>
<evidence type="ECO:0000313" key="2">
    <source>
        <dbReference type="Proteomes" id="UP000001067"/>
    </source>
</evidence>
<dbReference type="PANTHER" id="PTHR34071">
    <property type="entry name" value="5-NITROIMIDAZOLE ANTIBIOTICS RESISTANCE PROTEIN, NIMA-FAMILY-RELATED PROTEIN-RELATED"/>
    <property type="match status" value="1"/>
</dbReference>
<dbReference type="KEGG" id="pte:PTT_13030"/>
<dbReference type="Proteomes" id="UP000001067">
    <property type="component" value="Unassembled WGS sequence"/>
</dbReference>
<dbReference type="InterPro" id="IPR036812">
    <property type="entry name" value="NAD(P)_OxRdtase_dom_sf"/>
</dbReference>
<dbReference type="OrthoDB" id="444432at2759"/>
<dbReference type="PANTHER" id="PTHR34071:SF2">
    <property type="entry name" value="FLAVIN-NUCLEOTIDE-BINDING PROTEIN"/>
    <property type="match status" value="1"/>
</dbReference>
<dbReference type="EMBL" id="GL535235">
    <property type="protein sequence ID" value="EFQ90412.1"/>
    <property type="molecule type" value="Genomic_DNA"/>
</dbReference>
<dbReference type="SUPFAM" id="SSF50475">
    <property type="entry name" value="FMN-binding split barrel"/>
    <property type="match status" value="1"/>
</dbReference>
<protein>
    <recommendedName>
        <fullName evidence="3">Flavin-nucleotide-binding protein</fullName>
    </recommendedName>
</protein>
<proteinExistence type="predicted"/>
<dbReference type="Gene3D" id="2.30.110.10">
    <property type="entry name" value="Electron Transport, Fmn-binding Protein, Chain A"/>
    <property type="match status" value="1"/>
</dbReference>
<reference evidence="1 2" key="1">
    <citation type="journal article" date="2010" name="Genome Biol.">
        <title>A first genome assembly of the barley fungal pathogen Pyrenophora teres f. teres.</title>
        <authorList>
            <person name="Ellwood S.R."/>
            <person name="Liu Z."/>
            <person name="Syme R.A."/>
            <person name="Lai Z."/>
            <person name="Hane J.K."/>
            <person name="Keiper F."/>
            <person name="Moffat C.S."/>
            <person name="Oliver R.P."/>
            <person name="Friesen T.L."/>
        </authorList>
    </citation>
    <scope>NUCLEOTIDE SEQUENCE [LARGE SCALE GENOMIC DNA]</scope>
    <source>
        <strain evidence="1 2">0-1</strain>
    </source>
</reference>
<dbReference type="Gene3D" id="3.20.20.100">
    <property type="entry name" value="NADP-dependent oxidoreductase domain"/>
    <property type="match status" value="1"/>
</dbReference>
<dbReference type="Pfam" id="PF12900">
    <property type="entry name" value="Pyridox_ox_2"/>
    <property type="match status" value="1"/>
</dbReference>
<dbReference type="SUPFAM" id="SSF51430">
    <property type="entry name" value="NAD(P)-linked oxidoreductase"/>
    <property type="match status" value="1"/>
</dbReference>
<keyword evidence="2" id="KW-1185">Reference proteome</keyword>